<sequence>MNQNTGTERVTDAQWAELEEAINRVQALLQPIMSLVEEDADGIPAIEDLTDDEADGLTPS</sequence>
<proteinExistence type="predicted"/>
<protein>
    <submittedName>
        <fullName evidence="1">Uncharacterized protein</fullName>
    </submittedName>
</protein>
<evidence type="ECO:0000313" key="1">
    <source>
        <dbReference type="EMBL" id="GAA5082297.1"/>
    </source>
</evidence>
<name>A0ABP9LSD4_9GAMM</name>
<reference evidence="2" key="1">
    <citation type="journal article" date="2019" name="Int. J. Syst. Evol. Microbiol.">
        <title>The Global Catalogue of Microorganisms (GCM) 10K type strain sequencing project: providing services to taxonomists for standard genome sequencing and annotation.</title>
        <authorList>
            <consortium name="The Broad Institute Genomics Platform"/>
            <consortium name="The Broad Institute Genome Sequencing Center for Infectious Disease"/>
            <person name="Wu L."/>
            <person name="Ma J."/>
        </authorList>
    </citation>
    <scope>NUCLEOTIDE SEQUENCE [LARGE SCALE GENOMIC DNA]</scope>
    <source>
        <strain evidence="2">JCM 19212</strain>
    </source>
</reference>
<keyword evidence="2" id="KW-1185">Reference proteome</keyword>
<gene>
    <name evidence="1" type="ORF">GCM10025759_33640</name>
</gene>
<dbReference type="EMBL" id="BAABKY010000006">
    <property type="protein sequence ID" value="GAA5082297.1"/>
    <property type="molecule type" value="Genomic_DNA"/>
</dbReference>
<accession>A0ABP9LSD4</accession>
<evidence type="ECO:0000313" key="2">
    <source>
        <dbReference type="Proteomes" id="UP001501083"/>
    </source>
</evidence>
<dbReference type="RefSeq" id="WP_158984130.1">
    <property type="nucleotide sequence ID" value="NZ_BAABKY010000006.1"/>
</dbReference>
<dbReference type="Proteomes" id="UP001501083">
    <property type="component" value="Unassembled WGS sequence"/>
</dbReference>
<comment type="caution">
    <text evidence="1">The sequence shown here is derived from an EMBL/GenBank/DDBJ whole genome shotgun (WGS) entry which is preliminary data.</text>
</comment>
<organism evidence="1 2">
    <name type="scientific">Lysobacter panacisoli</name>
    <dbReference type="NCBI Taxonomy" id="1255263"/>
    <lineage>
        <taxon>Bacteria</taxon>
        <taxon>Pseudomonadati</taxon>
        <taxon>Pseudomonadota</taxon>
        <taxon>Gammaproteobacteria</taxon>
        <taxon>Lysobacterales</taxon>
        <taxon>Lysobacteraceae</taxon>
        <taxon>Lysobacter</taxon>
    </lineage>
</organism>